<gene>
    <name evidence="2" type="ORF">EYF80_058397</name>
</gene>
<evidence type="ECO:0000313" key="3">
    <source>
        <dbReference type="Proteomes" id="UP000314294"/>
    </source>
</evidence>
<keyword evidence="3" id="KW-1185">Reference proteome</keyword>
<sequence>MKIWVSVPAFCTSPVTTTAHQPASSSPEWPRRDPAAGRVSNDHLGGPRGVLLKELPPSPHLHFFDLPHVRAVGLEALQRVGLEAPPLVRQVQPQPLRLGVIGTDYDDVGPAGGAGVTLRSGADGEVVWDDCTGREQHAFVHTEQETVMCSDRDDGHSQEPTFTQEEVDLLRIHVDHLHLVQVPVGAHHAVIMADLDPEHLPQVNGFYGELIHLGRTSMVRKTLASVPPPYTSPVITDTSYVASSTSTSVNFKLPSRESFSVMMSEGTSSLTVSPSSSDLASQHSHGKMTSIFKGCVPGTRYLSLPEQTSDLHAVQMPARVDPAVVVADPDLFNDIAHVF</sequence>
<feature type="compositionally biased region" description="Polar residues" evidence="1">
    <location>
        <begin position="15"/>
        <end position="27"/>
    </location>
</feature>
<dbReference type="AlphaFoldDB" id="A0A4Z2ET31"/>
<dbReference type="Proteomes" id="UP000314294">
    <property type="component" value="Unassembled WGS sequence"/>
</dbReference>
<name>A0A4Z2ET31_9TELE</name>
<evidence type="ECO:0000313" key="2">
    <source>
        <dbReference type="EMBL" id="TNN31452.1"/>
    </source>
</evidence>
<organism evidence="2 3">
    <name type="scientific">Liparis tanakae</name>
    <name type="common">Tanaka's snailfish</name>
    <dbReference type="NCBI Taxonomy" id="230148"/>
    <lineage>
        <taxon>Eukaryota</taxon>
        <taxon>Metazoa</taxon>
        <taxon>Chordata</taxon>
        <taxon>Craniata</taxon>
        <taxon>Vertebrata</taxon>
        <taxon>Euteleostomi</taxon>
        <taxon>Actinopterygii</taxon>
        <taxon>Neopterygii</taxon>
        <taxon>Teleostei</taxon>
        <taxon>Neoteleostei</taxon>
        <taxon>Acanthomorphata</taxon>
        <taxon>Eupercaria</taxon>
        <taxon>Perciformes</taxon>
        <taxon>Cottioidei</taxon>
        <taxon>Cottales</taxon>
        <taxon>Liparidae</taxon>
        <taxon>Liparis</taxon>
    </lineage>
</organism>
<evidence type="ECO:0000256" key="1">
    <source>
        <dbReference type="SAM" id="MobiDB-lite"/>
    </source>
</evidence>
<feature type="region of interest" description="Disordered" evidence="1">
    <location>
        <begin position="15"/>
        <end position="49"/>
    </location>
</feature>
<proteinExistence type="predicted"/>
<protein>
    <submittedName>
        <fullName evidence="2">Uncharacterized protein</fullName>
    </submittedName>
</protein>
<reference evidence="2 3" key="1">
    <citation type="submission" date="2019-03" db="EMBL/GenBank/DDBJ databases">
        <title>First draft genome of Liparis tanakae, snailfish: a comprehensive survey of snailfish specific genes.</title>
        <authorList>
            <person name="Kim W."/>
            <person name="Song I."/>
            <person name="Jeong J.-H."/>
            <person name="Kim D."/>
            <person name="Kim S."/>
            <person name="Ryu S."/>
            <person name="Song J.Y."/>
            <person name="Lee S.K."/>
        </authorList>
    </citation>
    <scope>NUCLEOTIDE SEQUENCE [LARGE SCALE GENOMIC DNA]</scope>
    <source>
        <tissue evidence="2">Muscle</tissue>
    </source>
</reference>
<accession>A0A4Z2ET31</accession>
<dbReference type="EMBL" id="SRLO01003461">
    <property type="protein sequence ID" value="TNN31452.1"/>
    <property type="molecule type" value="Genomic_DNA"/>
</dbReference>
<comment type="caution">
    <text evidence="2">The sequence shown here is derived from an EMBL/GenBank/DDBJ whole genome shotgun (WGS) entry which is preliminary data.</text>
</comment>